<accession>A0ABN6VH82</accession>
<dbReference type="EMBL" id="AP027142">
    <property type="protein sequence ID" value="BDV33572.1"/>
    <property type="molecule type" value="Genomic_DNA"/>
</dbReference>
<comment type="similarity">
    <text evidence="1 2">Belongs to the HupG/HyaE family.</text>
</comment>
<dbReference type="SUPFAM" id="SSF52833">
    <property type="entry name" value="Thioredoxin-like"/>
    <property type="match status" value="1"/>
</dbReference>
<dbReference type="InterPro" id="IPR036249">
    <property type="entry name" value="Thioredoxin-like_sf"/>
</dbReference>
<evidence type="ECO:0000256" key="1">
    <source>
        <dbReference type="ARBA" id="ARBA00009004"/>
    </source>
</evidence>
<proteinExistence type="inferred from homology"/>
<dbReference type="Proteomes" id="UP001317629">
    <property type="component" value="Chromosome"/>
</dbReference>
<dbReference type="PIRSF" id="PIRSF038934">
    <property type="entry name" value="HyaE_HupG"/>
    <property type="match status" value="1"/>
</dbReference>
<gene>
    <name evidence="3" type="ORF">SS37A_11010</name>
</gene>
<dbReference type="Pfam" id="PF07449">
    <property type="entry name" value="HyaE"/>
    <property type="match status" value="1"/>
</dbReference>
<dbReference type="CDD" id="cd02965">
    <property type="entry name" value="HyaE"/>
    <property type="match status" value="1"/>
</dbReference>
<reference evidence="3 4" key="1">
    <citation type="journal article" date="2023" name="Int. J. Syst. Evol. Microbiol.">
        <title>Methylocystis iwaonis sp. nov., a type II methane-oxidizing bacterium from surface soil of a rice paddy field in Japan, and emended description of the genus Methylocystis (ex Whittenbury et al. 1970) Bowman et al. 1993.</title>
        <authorList>
            <person name="Kaise H."/>
            <person name="Sawadogo J.B."/>
            <person name="Alam M.S."/>
            <person name="Ueno C."/>
            <person name="Dianou D."/>
            <person name="Shinjo R."/>
            <person name="Asakawa S."/>
        </authorList>
    </citation>
    <scope>NUCLEOTIDE SEQUENCE [LARGE SCALE GENOMIC DNA]</scope>
    <source>
        <strain evidence="3 4">SS37A-Re</strain>
    </source>
</reference>
<name>A0ABN6VH82_9HYPH</name>
<dbReference type="InterPro" id="IPR010893">
    <property type="entry name" value="NiFe-hyd_mat_HyaE"/>
</dbReference>
<keyword evidence="4" id="KW-1185">Reference proteome</keyword>
<organism evidence="3 4">
    <name type="scientific">Methylocystis iwaonis</name>
    <dbReference type="NCBI Taxonomy" id="2885079"/>
    <lineage>
        <taxon>Bacteria</taxon>
        <taxon>Pseudomonadati</taxon>
        <taxon>Pseudomonadota</taxon>
        <taxon>Alphaproteobacteria</taxon>
        <taxon>Hyphomicrobiales</taxon>
        <taxon>Methylocystaceae</taxon>
        <taxon>Methylocystis</taxon>
    </lineage>
</organism>
<dbReference type="Gene3D" id="3.40.30.10">
    <property type="entry name" value="Glutaredoxin"/>
    <property type="match status" value="1"/>
</dbReference>
<protein>
    <recommendedName>
        <fullName evidence="2">Hydrogenase expression/formation protein</fullName>
    </recommendedName>
</protein>
<evidence type="ECO:0000256" key="2">
    <source>
        <dbReference type="PIRNR" id="PIRNR038934"/>
    </source>
</evidence>
<evidence type="ECO:0000313" key="3">
    <source>
        <dbReference type="EMBL" id="BDV33572.1"/>
    </source>
</evidence>
<sequence>MPLPQAIIDRIGAPLIDEANADALLSAQGEDGRFLLLFAGDPAQRPEATDVAVIFPELLIAFDGRLSGALVAAHAEKSLGQRFQVDVLPSLAVIRAGKTIGVIPRIRDWSEYLEKIEAFLAPDAAPLAKAGPRVEITFSQKGATA</sequence>
<dbReference type="RefSeq" id="WP_281931057.1">
    <property type="nucleotide sequence ID" value="NZ_AP027142.1"/>
</dbReference>
<evidence type="ECO:0000313" key="4">
    <source>
        <dbReference type="Proteomes" id="UP001317629"/>
    </source>
</evidence>